<dbReference type="Proteomes" id="UP001054945">
    <property type="component" value="Unassembled WGS sequence"/>
</dbReference>
<sequence>MEHGVIVDKASEKYICCPLNRVLLSPLLNQNVSFANSSTSTSFIKHDYTSWPVEWEVLLNIFYSHWDLMVSAEIGSEEEHCIF</sequence>
<dbReference type="AlphaFoldDB" id="A0AAV4NJB2"/>
<gene>
    <name evidence="1" type="ORF">CEXT_609361</name>
</gene>
<evidence type="ECO:0000313" key="1">
    <source>
        <dbReference type="EMBL" id="GIX84390.1"/>
    </source>
</evidence>
<reference evidence="1 2" key="1">
    <citation type="submission" date="2021-06" db="EMBL/GenBank/DDBJ databases">
        <title>Caerostris extrusa draft genome.</title>
        <authorList>
            <person name="Kono N."/>
            <person name="Arakawa K."/>
        </authorList>
    </citation>
    <scope>NUCLEOTIDE SEQUENCE [LARGE SCALE GENOMIC DNA]</scope>
</reference>
<dbReference type="EMBL" id="BPLR01020958">
    <property type="protein sequence ID" value="GIX84390.1"/>
    <property type="molecule type" value="Genomic_DNA"/>
</dbReference>
<accession>A0AAV4NJB2</accession>
<keyword evidence="2" id="KW-1185">Reference proteome</keyword>
<evidence type="ECO:0000313" key="2">
    <source>
        <dbReference type="Proteomes" id="UP001054945"/>
    </source>
</evidence>
<comment type="caution">
    <text evidence="1">The sequence shown here is derived from an EMBL/GenBank/DDBJ whole genome shotgun (WGS) entry which is preliminary data.</text>
</comment>
<organism evidence="1 2">
    <name type="scientific">Caerostris extrusa</name>
    <name type="common">Bark spider</name>
    <name type="synonym">Caerostris bankana</name>
    <dbReference type="NCBI Taxonomy" id="172846"/>
    <lineage>
        <taxon>Eukaryota</taxon>
        <taxon>Metazoa</taxon>
        <taxon>Ecdysozoa</taxon>
        <taxon>Arthropoda</taxon>
        <taxon>Chelicerata</taxon>
        <taxon>Arachnida</taxon>
        <taxon>Araneae</taxon>
        <taxon>Araneomorphae</taxon>
        <taxon>Entelegynae</taxon>
        <taxon>Araneoidea</taxon>
        <taxon>Araneidae</taxon>
        <taxon>Caerostris</taxon>
    </lineage>
</organism>
<proteinExistence type="predicted"/>
<protein>
    <submittedName>
        <fullName evidence="1">Uncharacterized protein</fullName>
    </submittedName>
</protein>
<name>A0AAV4NJB2_CAEEX</name>